<dbReference type="Proteomes" id="UP000261540">
    <property type="component" value="Unplaced"/>
</dbReference>
<dbReference type="Ensembl" id="ENSPKIT00000038865.1">
    <property type="protein sequence ID" value="ENSPKIP00000014425.1"/>
    <property type="gene ID" value="ENSPKIG00000001492.1"/>
</dbReference>
<reference evidence="8" key="2">
    <citation type="submission" date="2025-09" db="UniProtKB">
        <authorList>
            <consortium name="Ensembl"/>
        </authorList>
    </citation>
    <scope>IDENTIFICATION</scope>
</reference>
<dbReference type="PANTHER" id="PTHR24377">
    <property type="entry name" value="IP01015P-RELATED"/>
    <property type="match status" value="1"/>
</dbReference>
<protein>
    <recommendedName>
        <fullName evidence="7">C2H2-type domain-containing protein</fullName>
    </recommendedName>
</protein>
<evidence type="ECO:0000313" key="8">
    <source>
        <dbReference type="Ensembl" id="ENSPKIP00000014425.1"/>
    </source>
</evidence>
<reference evidence="8" key="1">
    <citation type="submission" date="2025-08" db="UniProtKB">
        <authorList>
            <consortium name="Ensembl"/>
        </authorList>
    </citation>
    <scope>IDENTIFICATION</scope>
</reference>
<keyword evidence="2" id="KW-0677">Repeat</keyword>
<feature type="domain" description="C2H2-type" evidence="7">
    <location>
        <begin position="606"/>
        <end position="633"/>
    </location>
</feature>
<feature type="domain" description="C2H2-type" evidence="7">
    <location>
        <begin position="199"/>
        <end position="223"/>
    </location>
</feature>
<name>A0A3B3R938_9TELE</name>
<proteinExistence type="predicted"/>
<feature type="domain" description="C2H2-type" evidence="7">
    <location>
        <begin position="498"/>
        <end position="525"/>
    </location>
</feature>
<dbReference type="Pfam" id="PF00096">
    <property type="entry name" value="zf-C2H2"/>
    <property type="match status" value="8"/>
</dbReference>
<feature type="domain" description="C2H2-type" evidence="7">
    <location>
        <begin position="525"/>
        <end position="552"/>
    </location>
</feature>
<feature type="domain" description="C2H2-type" evidence="7">
    <location>
        <begin position="57"/>
        <end position="85"/>
    </location>
</feature>
<evidence type="ECO:0000256" key="4">
    <source>
        <dbReference type="ARBA" id="ARBA00022833"/>
    </source>
</evidence>
<dbReference type="Pfam" id="PF13912">
    <property type="entry name" value="zf-C2H2_6"/>
    <property type="match status" value="1"/>
</dbReference>
<feature type="domain" description="C2H2-type" evidence="7">
    <location>
        <begin position="468"/>
        <end position="495"/>
    </location>
</feature>
<dbReference type="GeneTree" id="ENSGT01150000286918"/>
<dbReference type="InterPro" id="IPR036236">
    <property type="entry name" value="Znf_C2H2_sf"/>
</dbReference>
<sequence length="686" mass="79395">MLAAYPSLVIITSEFLMKIQRQYPDKHKFLCTFCPRRFKNQEQLKVHTRLHTGEKPFGCASCGERFIRRDYLKRHLIKCKVGSEKQERMLCDKCGEIFISLDQLQNHMKSCMVTPKLLDCYLEKPTRPSISSENKGFSCANCIDEGYEENQLKNSDQLSTKLPIAIHKKPFVCPHCNLEFCNTSGLGMHLRMHAGQIPFMCPRCKKGFWSKSLLRKHQRKWTGVLQTKFSCKEGNKDQRCQQQVSFDTQEKQNSSGTSVTGKYQCSECDQSFTDGLLLISHLEGHSRQEREQKQGHVCKLCGRVFNQSAVLYRHLKMQHSKKTPYLCPECPKSFRYPSDLEVHRSCHDPNRPFICKFCNSRFWSNTCAYTCQVCDRSFSQRSSYQKHCKRHNVGLGIETQLKQKLFLKQKCSMVVNLEGKNYSHNEDEGNSDDSDSAPYFPCHVCGKTFPTSENLEDHQRCHLGEKPYECAECGRCFFQLAHLQQHQRSHKSEFHRPYRCPKCQLSFTGPTQLAEHMATHRDDNFPCDLCDQTFSCKLSRAQHRMSHTDQDESLPPLLPPTNISLQSSHISNSDRLKYHCGVCCKRFQNTEQLSEHGCHAGRERPYSCPECNQHFRHGSHLKKHQLSHQISRPSNKESEYCLPSSSSMRKTAEFWVAPPFLDVTISKLLWLHKLYQVPCHCTPATT</sequence>
<dbReference type="Gene3D" id="3.30.160.60">
    <property type="entry name" value="Classic Zinc Finger"/>
    <property type="match status" value="10"/>
</dbReference>
<dbReference type="InterPro" id="IPR013087">
    <property type="entry name" value="Znf_C2H2_type"/>
</dbReference>
<dbReference type="FunFam" id="3.30.160.60:FF:000065">
    <property type="entry name" value="B-cell CLL/lymphoma 6, member B"/>
    <property type="match status" value="1"/>
</dbReference>
<evidence type="ECO:0000256" key="2">
    <source>
        <dbReference type="ARBA" id="ARBA00022737"/>
    </source>
</evidence>
<dbReference type="SUPFAM" id="SSF57667">
    <property type="entry name" value="beta-beta-alpha zinc fingers"/>
    <property type="match status" value="7"/>
</dbReference>
<feature type="domain" description="C2H2-type" evidence="7">
    <location>
        <begin position="578"/>
        <end position="605"/>
    </location>
</feature>
<feature type="domain" description="C2H2-type" evidence="7">
    <location>
        <begin position="263"/>
        <end position="290"/>
    </location>
</feature>
<feature type="domain" description="C2H2-type" evidence="7">
    <location>
        <begin position="325"/>
        <end position="352"/>
    </location>
</feature>
<keyword evidence="3 6" id="KW-0863">Zinc-finger</keyword>
<feature type="domain" description="C2H2-type" evidence="7">
    <location>
        <begin position="171"/>
        <end position="198"/>
    </location>
</feature>
<keyword evidence="5" id="KW-0539">Nucleus</keyword>
<dbReference type="AlphaFoldDB" id="A0A3B3R938"/>
<keyword evidence="9" id="KW-1185">Reference proteome</keyword>
<dbReference type="FunFam" id="3.30.160.60:FF:002343">
    <property type="entry name" value="Zinc finger protein 33A"/>
    <property type="match status" value="1"/>
</dbReference>
<feature type="domain" description="C2H2-type" evidence="7">
    <location>
        <begin position="296"/>
        <end position="324"/>
    </location>
</feature>
<feature type="domain" description="C2H2-type" evidence="7">
    <location>
        <begin position="369"/>
        <end position="391"/>
    </location>
</feature>
<dbReference type="GO" id="GO:0008270">
    <property type="term" value="F:zinc ion binding"/>
    <property type="evidence" value="ECO:0007669"/>
    <property type="project" value="UniProtKB-KW"/>
</dbReference>
<evidence type="ECO:0000256" key="3">
    <source>
        <dbReference type="ARBA" id="ARBA00022771"/>
    </source>
</evidence>
<keyword evidence="4" id="KW-0862">Zinc</keyword>
<evidence type="ECO:0000256" key="5">
    <source>
        <dbReference type="ARBA" id="ARBA00023242"/>
    </source>
</evidence>
<accession>A0A3B3R938</accession>
<organism evidence="8 9">
    <name type="scientific">Paramormyrops kingsleyae</name>
    <dbReference type="NCBI Taxonomy" id="1676925"/>
    <lineage>
        <taxon>Eukaryota</taxon>
        <taxon>Metazoa</taxon>
        <taxon>Chordata</taxon>
        <taxon>Craniata</taxon>
        <taxon>Vertebrata</taxon>
        <taxon>Euteleostomi</taxon>
        <taxon>Actinopterygii</taxon>
        <taxon>Neopterygii</taxon>
        <taxon>Teleostei</taxon>
        <taxon>Osteoglossocephala</taxon>
        <taxon>Osteoglossomorpha</taxon>
        <taxon>Osteoglossiformes</taxon>
        <taxon>Mormyridae</taxon>
        <taxon>Paramormyrops</taxon>
    </lineage>
</organism>
<evidence type="ECO:0000256" key="6">
    <source>
        <dbReference type="PROSITE-ProRule" id="PRU00042"/>
    </source>
</evidence>
<evidence type="ECO:0000313" key="9">
    <source>
        <dbReference type="Proteomes" id="UP000261540"/>
    </source>
</evidence>
<dbReference type="PROSITE" id="PS00028">
    <property type="entry name" value="ZINC_FINGER_C2H2_1"/>
    <property type="match status" value="11"/>
</dbReference>
<keyword evidence="1" id="KW-0479">Metal-binding</keyword>
<dbReference type="InterPro" id="IPR050826">
    <property type="entry name" value="Krueppel_C2H2_ZnFinger"/>
</dbReference>
<evidence type="ECO:0000259" key="7">
    <source>
        <dbReference type="PROSITE" id="PS50157"/>
    </source>
</evidence>
<feature type="domain" description="C2H2-type" evidence="7">
    <location>
        <begin position="29"/>
        <end position="56"/>
    </location>
</feature>
<dbReference type="PROSITE" id="PS50157">
    <property type="entry name" value="ZINC_FINGER_C2H2_2"/>
    <property type="match status" value="14"/>
</dbReference>
<evidence type="ECO:0000256" key="1">
    <source>
        <dbReference type="ARBA" id="ARBA00022723"/>
    </source>
</evidence>
<feature type="domain" description="C2H2-type" evidence="7">
    <location>
        <begin position="440"/>
        <end position="467"/>
    </location>
</feature>
<dbReference type="SMART" id="SM00355">
    <property type="entry name" value="ZnF_C2H2"/>
    <property type="match status" value="14"/>
</dbReference>
<dbReference type="FunFam" id="3.30.160.60:FF:000446">
    <property type="entry name" value="Zinc finger protein"/>
    <property type="match status" value="1"/>
</dbReference>